<protein>
    <submittedName>
        <fullName evidence="6">Class I glutamine amidotransferase-like protein</fullName>
    </submittedName>
</protein>
<dbReference type="InterPro" id="IPR029062">
    <property type="entry name" value="Class_I_gatase-like"/>
</dbReference>
<dbReference type="GO" id="GO:0006508">
    <property type="term" value="P:proteolysis"/>
    <property type="evidence" value="ECO:0007669"/>
    <property type="project" value="UniProtKB-KW"/>
</dbReference>
<accession>A0A1E7FIN3</accession>
<keyword evidence="4" id="KW-0720">Serine protease</keyword>
<dbReference type="Proteomes" id="UP000095751">
    <property type="component" value="Unassembled WGS sequence"/>
</dbReference>
<dbReference type="InParanoid" id="A0A1E7FIN3"/>
<dbReference type="InterPro" id="IPR005320">
    <property type="entry name" value="Peptidase_S51"/>
</dbReference>
<feature type="region of interest" description="Disordered" evidence="5">
    <location>
        <begin position="283"/>
        <end position="312"/>
    </location>
</feature>
<keyword evidence="2" id="KW-0645">Protease</keyword>
<feature type="region of interest" description="Disordered" evidence="5">
    <location>
        <begin position="363"/>
        <end position="398"/>
    </location>
</feature>
<dbReference type="SUPFAM" id="SSF52317">
    <property type="entry name" value="Class I glutamine amidotransferase-like"/>
    <property type="match status" value="1"/>
</dbReference>
<feature type="compositionally biased region" description="Basic and acidic residues" evidence="5">
    <location>
        <begin position="382"/>
        <end position="398"/>
    </location>
</feature>
<dbReference type="GO" id="GO:0016740">
    <property type="term" value="F:transferase activity"/>
    <property type="evidence" value="ECO:0007669"/>
    <property type="project" value="UniProtKB-KW"/>
</dbReference>
<dbReference type="Gene3D" id="3.40.50.880">
    <property type="match status" value="1"/>
</dbReference>
<organism evidence="6 7">
    <name type="scientific">Fragilariopsis cylindrus CCMP1102</name>
    <dbReference type="NCBI Taxonomy" id="635003"/>
    <lineage>
        <taxon>Eukaryota</taxon>
        <taxon>Sar</taxon>
        <taxon>Stramenopiles</taxon>
        <taxon>Ochrophyta</taxon>
        <taxon>Bacillariophyta</taxon>
        <taxon>Bacillariophyceae</taxon>
        <taxon>Bacillariophycidae</taxon>
        <taxon>Bacillariales</taxon>
        <taxon>Bacillariaceae</taxon>
        <taxon>Fragilariopsis</taxon>
    </lineage>
</organism>
<sequence>MLSPTQEDGGSFQSFHPNLKGVFAGSGTDGLSDPRMVDTILDLLPLSSKKKLTAALAAKLSNSNNDNNTTNANENENDNNDVNVLYIGTATYDIPKFKLKQTKCFVERGCKVQSLDISFDNDNDNNDSEDDKANNNKALIENADIIVVGGGNTLFAVDRWYKKGVIPILEIAMERGCILTGGSAGAICWFHSGHSDSADPDTYVTAMLQKYSDENDDTVVSCSTSYDTTSNSTKTKKDWNYIRVPGLNFIPNVICCPHHDKVQTLIVDGDNYRVFSLQDKVGSIPPNNNTWNDDEEKKQDGGGGDFAVSDQGIATGTPGIWIKRIVRTTDTKNDYNNNSNKNFTIDAQILPLEGKLKAIIHTSSSSSSTIDDDTIDIDDTDIDNKNELERCRKENPSS</sequence>
<dbReference type="GO" id="GO:0008236">
    <property type="term" value="F:serine-type peptidase activity"/>
    <property type="evidence" value="ECO:0007669"/>
    <property type="project" value="UniProtKB-KW"/>
</dbReference>
<dbReference type="PANTHER" id="PTHR20842">
    <property type="entry name" value="PROTEASE S51 ALPHA-ASPARTYL DIPEPTIDASE"/>
    <property type="match status" value="1"/>
</dbReference>
<evidence type="ECO:0000313" key="6">
    <source>
        <dbReference type="EMBL" id="OEU18039.1"/>
    </source>
</evidence>
<evidence type="ECO:0000256" key="1">
    <source>
        <dbReference type="ARBA" id="ARBA00006534"/>
    </source>
</evidence>
<dbReference type="PANTHER" id="PTHR20842:SF0">
    <property type="entry name" value="ALPHA-ASPARTYL DIPEPTIDASE"/>
    <property type="match status" value="1"/>
</dbReference>
<dbReference type="KEGG" id="fcy:FRACYDRAFT_238472"/>
<evidence type="ECO:0000313" key="7">
    <source>
        <dbReference type="Proteomes" id="UP000095751"/>
    </source>
</evidence>
<dbReference type="AlphaFoldDB" id="A0A1E7FIN3"/>
<dbReference type="Pfam" id="PF03575">
    <property type="entry name" value="Peptidase_S51"/>
    <property type="match status" value="1"/>
</dbReference>
<dbReference type="OrthoDB" id="61042at2759"/>
<evidence type="ECO:0000256" key="4">
    <source>
        <dbReference type="ARBA" id="ARBA00022825"/>
    </source>
</evidence>
<keyword evidence="6" id="KW-0315">Glutamine amidotransferase</keyword>
<evidence type="ECO:0000256" key="3">
    <source>
        <dbReference type="ARBA" id="ARBA00022801"/>
    </source>
</evidence>
<comment type="similarity">
    <text evidence="1">Belongs to the peptidase S51 family.</text>
</comment>
<evidence type="ECO:0000256" key="5">
    <source>
        <dbReference type="SAM" id="MobiDB-lite"/>
    </source>
</evidence>
<gene>
    <name evidence="6" type="ORF">FRACYDRAFT_238472</name>
</gene>
<reference evidence="6 7" key="1">
    <citation type="submission" date="2016-09" db="EMBL/GenBank/DDBJ databases">
        <title>Extensive genetic diversity and differential bi-allelic expression allows diatom success in the polar Southern Ocean.</title>
        <authorList>
            <consortium name="DOE Joint Genome Institute"/>
            <person name="Mock T."/>
            <person name="Otillar R.P."/>
            <person name="Strauss J."/>
            <person name="Dupont C."/>
            <person name="Frickenhaus S."/>
            <person name="Maumus F."/>
            <person name="Mcmullan M."/>
            <person name="Sanges R."/>
            <person name="Schmutz J."/>
            <person name="Toseland A."/>
            <person name="Valas R."/>
            <person name="Veluchamy A."/>
            <person name="Ward B.J."/>
            <person name="Allen A."/>
            <person name="Barry K."/>
            <person name="Falciatore A."/>
            <person name="Ferrante M."/>
            <person name="Fortunato A.E."/>
            <person name="Gloeckner G."/>
            <person name="Gruber A."/>
            <person name="Hipkin R."/>
            <person name="Janech M."/>
            <person name="Kroth P."/>
            <person name="Leese F."/>
            <person name="Lindquist E."/>
            <person name="Lyon B.R."/>
            <person name="Martin J."/>
            <person name="Mayer C."/>
            <person name="Parker M."/>
            <person name="Quesneville H."/>
            <person name="Raymond J."/>
            <person name="Uhlig C."/>
            <person name="Valentin K.U."/>
            <person name="Worden A.Z."/>
            <person name="Armbrust E.V."/>
            <person name="Bowler C."/>
            <person name="Green B."/>
            <person name="Moulton V."/>
            <person name="Van Oosterhout C."/>
            <person name="Grigoriev I."/>
        </authorList>
    </citation>
    <scope>NUCLEOTIDE SEQUENCE [LARGE SCALE GENOMIC DNA]</scope>
    <source>
        <strain evidence="6 7">CCMP1102</strain>
    </source>
</reference>
<keyword evidence="3" id="KW-0378">Hydrolase</keyword>
<feature type="compositionally biased region" description="Acidic residues" evidence="5">
    <location>
        <begin position="370"/>
        <end position="381"/>
    </location>
</feature>
<proteinExistence type="inferred from homology"/>
<dbReference type="EMBL" id="KV784357">
    <property type="protein sequence ID" value="OEU18039.1"/>
    <property type="molecule type" value="Genomic_DNA"/>
</dbReference>
<keyword evidence="6" id="KW-0808">Transferase</keyword>
<name>A0A1E7FIN3_9STRA</name>
<keyword evidence="7" id="KW-1185">Reference proteome</keyword>
<evidence type="ECO:0000256" key="2">
    <source>
        <dbReference type="ARBA" id="ARBA00022670"/>
    </source>
</evidence>